<keyword evidence="2" id="KW-1185">Reference proteome</keyword>
<name>A0AAD7MLH6_9AGAR</name>
<evidence type="ECO:0000313" key="2">
    <source>
        <dbReference type="Proteomes" id="UP001215598"/>
    </source>
</evidence>
<proteinExistence type="predicted"/>
<reference evidence="1" key="1">
    <citation type="submission" date="2023-03" db="EMBL/GenBank/DDBJ databases">
        <title>Massive genome expansion in bonnet fungi (Mycena s.s.) driven by repeated elements and novel gene families across ecological guilds.</title>
        <authorList>
            <consortium name="Lawrence Berkeley National Laboratory"/>
            <person name="Harder C.B."/>
            <person name="Miyauchi S."/>
            <person name="Viragh M."/>
            <person name="Kuo A."/>
            <person name="Thoen E."/>
            <person name="Andreopoulos B."/>
            <person name="Lu D."/>
            <person name="Skrede I."/>
            <person name="Drula E."/>
            <person name="Henrissat B."/>
            <person name="Morin E."/>
            <person name="Kohler A."/>
            <person name="Barry K."/>
            <person name="LaButti K."/>
            <person name="Morin E."/>
            <person name="Salamov A."/>
            <person name="Lipzen A."/>
            <person name="Mereny Z."/>
            <person name="Hegedus B."/>
            <person name="Baldrian P."/>
            <person name="Stursova M."/>
            <person name="Weitz H."/>
            <person name="Taylor A."/>
            <person name="Grigoriev I.V."/>
            <person name="Nagy L.G."/>
            <person name="Martin F."/>
            <person name="Kauserud H."/>
        </authorList>
    </citation>
    <scope>NUCLEOTIDE SEQUENCE</scope>
    <source>
        <strain evidence="1">CBHHK182m</strain>
    </source>
</reference>
<dbReference type="EMBL" id="JARKIB010000214">
    <property type="protein sequence ID" value="KAJ7723055.1"/>
    <property type="molecule type" value="Genomic_DNA"/>
</dbReference>
<evidence type="ECO:0000313" key="1">
    <source>
        <dbReference type="EMBL" id="KAJ7723055.1"/>
    </source>
</evidence>
<dbReference type="Proteomes" id="UP001215598">
    <property type="component" value="Unassembled WGS sequence"/>
</dbReference>
<dbReference type="AlphaFoldDB" id="A0AAD7MLH6"/>
<sequence length="216" mass="24365">MPEMPEHLKARWKRPNHVALSAYFISRTYTFIRDVLSLLIHFSASFPSADPSFPPVFMAQSQNGQGYAEELRIISRTGIKMTSPHPYHHLFHFWSAIHSYGAQPSAKPFSHYWMAIEYSSCEHGRDAPEHGHDAPEHGHDAPDLWFNRAFASAPIRGKPSRPHKLLSSLRLELIKSGVSSALPPSKSIETKDATGRLAYHQQNTMLNILIPRSSTS</sequence>
<organism evidence="1 2">
    <name type="scientific">Mycena metata</name>
    <dbReference type="NCBI Taxonomy" id="1033252"/>
    <lineage>
        <taxon>Eukaryota</taxon>
        <taxon>Fungi</taxon>
        <taxon>Dikarya</taxon>
        <taxon>Basidiomycota</taxon>
        <taxon>Agaricomycotina</taxon>
        <taxon>Agaricomycetes</taxon>
        <taxon>Agaricomycetidae</taxon>
        <taxon>Agaricales</taxon>
        <taxon>Marasmiineae</taxon>
        <taxon>Mycenaceae</taxon>
        <taxon>Mycena</taxon>
    </lineage>
</organism>
<protein>
    <submittedName>
        <fullName evidence="1">Uncharacterized protein</fullName>
    </submittedName>
</protein>
<accession>A0AAD7MLH6</accession>
<gene>
    <name evidence="1" type="ORF">B0H16DRAFT_1699093</name>
</gene>
<comment type="caution">
    <text evidence="1">The sequence shown here is derived from an EMBL/GenBank/DDBJ whole genome shotgun (WGS) entry which is preliminary data.</text>
</comment>